<keyword evidence="1" id="KW-1133">Transmembrane helix</keyword>
<sequence length="104" mass="11281">MGAILRFPLPLVVCAVWTVYTRWEWLARPRWAGYGSAVVVALIVLHVAVFAVAGVAGMALRDAGVPVPFAIAGLIYAVLMMTIVGFAARRLAGRYADRLAREPR</sequence>
<dbReference type="AlphaFoldDB" id="A0AAE3YS18"/>
<keyword evidence="1" id="KW-0472">Membrane</keyword>
<keyword evidence="1" id="KW-0812">Transmembrane</keyword>
<name>A0AAE3YS18_9ACTN</name>
<gene>
    <name evidence="2" type="ORF">J2S41_004369</name>
</gene>
<evidence type="ECO:0000313" key="2">
    <source>
        <dbReference type="EMBL" id="MDR7277591.1"/>
    </source>
</evidence>
<feature type="transmembrane region" description="Helical" evidence="1">
    <location>
        <begin position="37"/>
        <end position="60"/>
    </location>
</feature>
<dbReference type="EMBL" id="JAVDYB010000001">
    <property type="protein sequence ID" value="MDR7277591.1"/>
    <property type="molecule type" value="Genomic_DNA"/>
</dbReference>
<protein>
    <submittedName>
        <fullName evidence="2">Uncharacterized protein</fullName>
    </submittedName>
</protein>
<keyword evidence="3" id="KW-1185">Reference proteome</keyword>
<evidence type="ECO:0000313" key="3">
    <source>
        <dbReference type="Proteomes" id="UP001183643"/>
    </source>
</evidence>
<dbReference type="Proteomes" id="UP001183643">
    <property type="component" value="Unassembled WGS sequence"/>
</dbReference>
<feature type="transmembrane region" description="Helical" evidence="1">
    <location>
        <begin position="66"/>
        <end position="88"/>
    </location>
</feature>
<proteinExistence type="predicted"/>
<evidence type="ECO:0000256" key="1">
    <source>
        <dbReference type="SAM" id="Phobius"/>
    </source>
</evidence>
<comment type="caution">
    <text evidence="2">The sequence shown here is derived from an EMBL/GenBank/DDBJ whole genome shotgun (WGS) entry which is preliminary data.</text>
</comment>
<accession>A0AAE3YS18</accession>
<reference evidence="2" key="1">
    <citation type="submission" date="2023-07" db="EMBL/GenBank/DDBJ databases">
        <title>Sequencing the genomes of 1000 actinobacteria strains.</title>
        <authorList>
            <person name="Klenk H.-P."/>
        </authorList>
    </citation>
    <scope>NUCLEOTIDE SEQUENCE</scope>
    <source>
        <strain evidence="2">DSM 44707</strain>
    </source>
</reference>
<dbReference type="RefSeq" id="WP_310369981.1">
    <property type="nucleotide sequence ID" value="NZ_JAVDYB010000001.1"/>
</dbReference>
<organism evidence="2 3">
    <name type="scientific">Catenuloplanes atrovinosus</name>
    <dbReference type="NCBI Taxonomy" id="137266"/>
    <lineage>
        <taxon>Bacteria</taxon>
        <taxon>Bacillati</taxon>
        <taxon>Actinomycetota</taxon>
        <taxon>Actinomycetes</taxon>
        <taxon>Micromonosporales</taxon>
        <taxon>Micromonosporaceae</taxon>
        <taxon>Catenuloplanes</taxon>
    </lineage>
</organism>
<feature type="transmembrane region" description="Helical" evidence="1">
    <location>
        <begin position="6"/>
        <end position="25"/>
    </location>
</feature>